<dbReference type="Proteomes" id="UP001451606">
    <property type="component" value="Chromosome"/>
</dbReference>
<dbReference type="HAMAP" id="MF_01402_A">
    <property type="entry name" value="ApgM_A"/>
    <property type="match status" value="1"/>
</dbReference>
<dbReference type="GeneID" id="95967114"/>
<dbReference type="SUPFAM" id="SSF53649">
    <property type="entry name" value="Alkaline phosphatase-like"/>
    <property type="match status" value="1"/>
</dbReference>
<keyword evidence="5 7" id="KW-0324">Glycolysis</keyword>
<dbReference type="InterPro" id="IPR006124">
    <property type="entry name" value="Metalloenzyme"/>
</dbReference>
<protein>
    <recommendedName>
        <fullName evidence="7">2,3-bisphosphoglycerate-independent phosphoglycerate mutase</fullName>
        <shortName evidence="7">BPG-independent PGAM</shortName>
        <shortName evidence="7">Phosphoglyceromutase</shortName>
        <shortName evidence="7">aPGAM</shortName>
        <ecNumber evidence="7">5.4.2.12</ecNumber>
    </recommendedName>
</protein>
<keyword evidence="10" id="KW-1185">Reference proteome</keyword>
<dbReference type="Gene3D" id="3.30.70.2130">
    <property type="entry name" value="Metalloenzyme domain"/>
    <property type="match status" value="1"/>
</dbReference>
<dbReference type="Pfam" id="PF10143">
    <property type="entry name" value="PhosphMutase"/>
    <property type="match status" value="1"/>
</dbReference>
<dbReference type="InterPro" id="IPR023665">
    <property type="entry name" value="ApgAM_prokaryotes"/>
</dbReference>
<evidence type="ECO:0000313" key="9">
    <source>
        <dbReference type="EMBL" id="WYX99844.1"/>
    </source>
</evidence>
<name>A0AAX4NGJ6_9ARCH</name>
<evidence type="ECO:0000313" key="10">
    <source>
        <dbReference type="Proteomes" id="UP001451606"/>
    </source>
</evidence>
<dbReference type="EMBL" id="CP133772">
    <property type="protein sequence ID" value="WYX99844.1"/>
    <property type="molecule type" value="Genomic_DNA"/>
</dbReference>
<evidence type="ECO:0000259" key="8">
    <source>
        <dbReference type="Pfam" id="PF01676"/>
    </source>
</evidence>
<dbReference type="EC" id="5.4.2.12" evidence="7"/>
<dbReference type="KEGG" id="omr:OXIME_000389"/>
<dbReference type="NCBIfam" id="NF003104">
    <property type="entry name" value="PRK04024.1"/>
    <property type="match status" value="1"/>
</dbReference>
<accession>A0AAX4NGJ6</accession>
<proteinExistence type="inferred from homology"/>
<dbReference type="InterPro" id="IPR017850">
    <property type="entry name" value="Alkaline_phosphatase_core_sf"/>
</dbReference>
<dbReference type="GO" id="GO:0004619">
    <property type="term" value="F:phosphoglycerate mutase activity"/>
    <property type="evidence" value="ECO:0007669"/>
    <property type="project" value="UniProtKB-UniRule"/>
</dbReference>
<reference evidence="9 10" key="1">
    <citation type="submission" date="2023-09" db="EMBL/GenBank/DDBJ databases">
        <authorList>
            <person name="Golyshina O.V."/>
            <person name="Lunev E.A."/>
            <person name="Bargiela R."/>
            <person name="Gaines M.C."/>
            <person name="Daum B."/>
            <person name="Bale N.J."/>
            <person name="Koenen M."/>
            <person name="Sinninghe Damst J.S."/>
            <person name="Yakimov M."/>
            <person name="Golyshin P.N."/>
        </authorList>
    </citation>
    <scope>NUCLEOTIDE SEQUENCE [LARGE SCALE GENOMIC DNA]</scope>
    <source>
        <strain evidence="9 10">M1</strain>
    </source>
</reference>
<organism evidence="9 10">
    <name type="scientific">Oxyplasma meridianum</name>
    <dbReference type="NCBI Taxonomy" id="3073602"/>
    <lineage>
        <taxon>Archaea</taxon>
        <taxon>Methanobacteriati</taxon>
        <taxon>Thermoplasmatota</taxon>
        <taxon>Thermoplasmata</taxon>
        <taxon>Thermoplasmatales</taxon>
        <taxon>Thermoplasmataceae</taxon>
        <taxon>Oxyplasma</taxon>
    </lineage>
</organism>
<keyword evidence="6 7" id="KW-0413">Isomerase</keyword>
<dbReference type="CDD" id="cd16011">
    <property type="entry name" value="iPGM_like"/>
    <property type="match status" value="1"/>
</dbReference>
<dbReference type="InterPro" id="IPR042253">
    <property type="entry name" value="Pglycerate_mutase_ApgM_sf"/>
</dbReference>
<comment type="catalytic activity">
    <reaction evidence="1 7">
        <text>(2R)-2-phosphoglycerate = (2R)-3-phosphoglycerate</text>
        <dbReference type="Rhea" id="RHEA:15901"/>
        <dbReference type="ChEBI" id="CHEBI:58272"/>
        <dbReference type="ChEBI" id="CHEBI:58289"/>
        <dbReference type="EC" id="5.4.2.12"/>
    </reaction>
</comment>
<dbReference type="Pfam" id="PF01676">
    <property type="entry name" value="Metalloenzyme"/>
    <property type="match status" value="1"/>
</dbReference>
<evidence type="ECO:0000256" key="5">
    <source>
        <dbReference type="ARBA" id="ARBA00023152"/>
    </source>
</evidence>
<evidence type="ECO:0000256" key="4">
    <source>
        <dbReference type="ARBA" id="ARBA00005524"/>
    </source>
</evidence>
<feature type="domain" description="Metalloenzyme" evidence="8">
    <location>
        <begin position="2"/>
        <end position="383"/>
    </location>
</feature>
<comment type="pathway">
    <text evidence="3 7">Carbohydrate degradation; glycolysis; pyruvate from D-glyceraldehyde 3-phosphate: step 3/5.</text>
</comment>
<dbReference type="PIRSF" id="PIRSF006392">
    <property type="entry name" value="IPGAM_arch"/>
    <property type="match status" value="1"/>
</dbReference>
<evidence type="ECO:0000256" key="6">
    <source>
        <dbReference type="ARBA" id="ARBA00023235"/>
    </source>
</evidence>
<evidence type="ECO:0000256" key="7">
    <source>
        <dbReference type="HAMAP-Rule" id="MF_01402"/>
    </source>
</evidence>
<comment type="similarity">
    <text evidence="4 7">Belongs to the BPG-independent phosphoglycerate mutase family. A-PGAM subfamily.</text>
</comment>
<dbReference type="Gene3D" id="3.40.720.10">
    <property type="entry name" value="Alkaline Phosphatase, subunit A"/>
    <property type="match status" value="2"/>
</dbReference>
<dbReference type="NCBIfam" id="TIGR00306">
    <property type="entry name" value="apgM"/>
    <property type="match status" value="1"/>
</dbReference>
<dbReference type="GO" id="GO:0046872">
    <property type="term" value="F:metal ion binding"/>
    <property type="evidence" value="ECO:0007669"/>
    <property type="project" value="InterPro"/>
</dbReference>
<dbReference type="AlphaFoldDB" id="A0AAX4NGJ6"/>
<evidence type="ECO:0000256" key="1">
    <source>
        <dbReference type="ARBA" id="ARBA00000370"/>
    </source>
</evidence>
<comment type="function">
    <text evidence="2 7">Catalyzes the interconversion of 2-phosphoglycerate and 3-phosphoglycerate.</text>
</comment>
<dbReference type="PANTHER" id="PTHR31209:SF0">
    <property type="entry name" value="METALLOENZYME DOMAIN-CONTAINING PROTEIN"/>
    <property type="match status" value="1"/>
</dbReference>
<dbReference type="PANTHER" id="PTHR31209">
    <property type="entry name" value="COFACTOR-INDEPENDENT PHOSPHOGLYCERATE MUTASE"/>
    <property type="match status" value="1"/>
</dbReference>
<evidence type="ECO:0000256" key="2">
    <source>
        <dbReference type="ARBA" id="ARBA00002315"/>
    </source>
</evidence>
<dbReference type="InterPro" id="IPR004456">
    <property type="entry name" value="Pglycerate_mutase_ApgM"/>
</dbReference>
<dbReference type="GO" id="GO:0006096">
    <property type="term" value="P:glycolytic process"/>
    <property type="evidence" value="ECO:0007669"/>
    <property type="project" value="UniProtKB-UniRule"/>
</dbReference>
<dbReference type="RefSeq" id="WP_393971804.1">
    <property type="nucleotide sequence ID" value="NZ_CP133772.1"/>
</dbReference>
<sequence>MKKVVLIVMDGLGDRPNSILHGKTALQAAYRPNLNYLASIGLNGMMHPIRPGIRSGSDTSHLSLLGYDPEKVYTGRGPFEALGLGLEVLPGDVAFRANFGTVDSNGKVIDRRADRISEGTELLAASLNMEINGYRFKVKEGVEHRAALVIHGPGLSSSVTDSDPHEVGRKINTVRGTEESGTRTAELVNRFLKSANMILANHPLNEKRVKDGLKPANCLLLRGAGKAPDLQPFSEKYSMKGACIAGIPMITGLCNMIGMDIIKVKGATGRTDTNYEGKINALLQALKTYDFVILNYKGTDVAGHDGDPILKKSVIERVDRAISPLKDILEDTVVAITGDHSTPCSMKDHSGDHVPILFVTSGNLRDRVRHFDEISCMDGALEINSINVMDYLLQLSERSDKYGA</sequence>
<gene>
    <name evidence="7" type="primary">apgM</name>
    <name evidence="9" type="ORF">OXIME_000389</name>
</gene>
<evidence type="ECO:0000256" key="3">
    <source>
        <dbReference type="ARBA" id="ARBA00004798"/>
    </source>
</evidence>